<evidence type="ECO:0000256" key="7">
    <source>
        <dbReference type="RuleBase" id="RU363032"/>
    </source>
</evidence>
<dbReference type="Gene3D" id="1.10.3720.10">
    <property type="entry name" value="MetI-like"/>
    <property type="match status" value="1"/>
</dbReference>
<feature type="transmembrane region" description="Helical" evidence="7">
    <location>
        <begin position="146"/>
        <end position="166"/>
    </location>
</feature>
<evidence type="ECO:0000256" key="4">
    <source>
        <dbReference type="ARBA" id="ARBA00022692"/>
    </source>
</evidence>
<keyword evidence="6 7" id="KW-0472">Membrane</keyword>
<dbReference type="AlphaFoldDB" id="F9YBJ2"/>
<dbReference type="GO" id="GO:0005886">
    <property type="term" value="C:plasma membrane"/>
    <property type="evidence" value="ECO:0007669"/>
    <property type="project" value="UniProtKB-SubCell"/>
</dbReference>
<comment type="similarity">
    <text evidence="7">Belongs to the binding-protein-dependent transport system permease family.</text>
</comment>
<evidence type="ECO:0000256" key="5">
    <source>
        <dbReference type="ARBA" id="ARBA00022989"/>
    </source>
</evidence>
<dbReference type="InterPro" id="IPR045621">
    <property type="entry name" value="BPD_transp_1_N"/>
</dbReference>
<dbReference type="SUPFAM" id="SSF161098">
    <property type="entry name" value="MetI-like"/>
    <property type="match status" value="1"/>
</dbReference>
<feature type="domain" description="ABC transmembrane type-1" evidence="8">
    <location>
        <begin position="102"/>
        <end position="299"/>
    </location>
</feature>
<keyword evidence="4 7" id="KW-0812">Transmembrane</keyword>
<dbReference type="RefSeq" id="WP_013385705.1">
    <property type="nucleotide sequence ID" value="NC_017385.1"/>
</dbReference>
<organism evidence="9 10">
    <name type="scientific">Ketogulonicigenium vulgare (strain WSH-001)</name>
    <dbReference type="NCBI Taxonomy" id="759362"/>
    <lineage>
        <taxon>Bacteria</taxon>
        <taxon>Pseudomonadati</taxon>
        <taxon>Pseudomonadota</taxon>
        <taxon>Alphaproteobacteria</taxon>
        <taxon>Rhodobacterales</taxon>
        <taxon>Roseobacteraceae</taxon>
        <taxon>Ketogulonicigenium</taxon>
    </lineage>
</organism>
<dbReference type="GO" id="GO:0055085">
    <property type="term" value="P:transmembrane transport"/>
    <property type="evidence" value="ECO:0007669"/>
    <property type="project" value="InterPro"/>
</dbReference>
<feature type="transmembrane region" description="Helical" evidence="7">
    <location>
        <begin position="280"/>
        <end position="303"/>
    </location>
</feature>
<dbReference type="PANTHER" id="PTHR43163:SF6">
    <property type="entry name" value="DIPEPTIDE TRANSPORT SYSTEM PERMEASE PROTEIN DPPB-RELATED"/>
    <property type="match status" value="1"/>
</dbReference>
<gene>
    <name evidence="9" type="ordered locus">KVU_PB0066</name>
</gene>
<reference evidence="9 10" key="1">
    <citation type="journal article" date="2011" name="J. Bacteriol.">
        <title>Complete genome sequence of the industrial strain Ketogulonicigenium vulgare WSH-001.</title>
        <authorList>
            <person name="Liu L."/>
            <person name="Li Y."/>
            <person name="Zhang J."/>
            <person name="Zhou Z."/>
            <person name="Liu J."/>
            <person name="Li X."/>
            <person name="Zhou J."/>
            <person name="Du G."/>
            <person name="Wang L."/>
            <person name="Chen J."/>
        </authorList>
    </citation>
    <scope>NUCLEOTIDE SEQUENCE [LARGE SCALE GENOMIC DNA]</scope>
    <source>
        <strain evidence="9 10">WSH-001</strain>
        <plasmid evidence="10">pKVU_200</plasmid>
    </source>
</reference>
<dbReference type="InterPro" id="IPR000515">
    <property type="entry name" value="MetI-like"/>
</dbReference>
<comment type="subcellular location">
    <subcellularLocation>
        <location evidence="1 7">Cell membrane</location>
        <topology evidence="1 7">Multi-pass membrane protein</topology>
    </subcellularLocation>
</comment>
<geneLocation type="plasmid" evidence="10">
    <name>pKVU_200</name>
</geneLocation>
<keyword evidence="10" id="KW-1185">Reference proteome</keyword>
<dbReference type="CDD" id="cd06261">
    <property type="entry name" value="TM_PBP2"/>
    <property type="match status" value="1"/>
</dbReference>
<dbReference type="OrthoDB" id="9805855at2"/>
<evidence type="ECO:0000313" key="9">
    <source>
        <dbReference type="EMBL" id="AEM42744.1"/>
    </source>
</evidence>
<dbReference type="PROSITE" id="PS50928">
    <property type="entry name" value="ABC_TM1"/>
    <property type="match status" value="1"/>
</dbReference>
<evidence type="ECO:0000313" key="10">
    <source>
        <dbReference type="Proteomes" id="UP000000692"/>
    </source>
</evidence>
<name>F9YBJ2_KETVW</name>
<evidence type="ECO:0000259" key="8">
    <source>
        <dbReference type="PROSITE" id="PS50928"/>
    </source>
</evidence>
<feature type="transmembrane region" description="Helical" evidence="7">
    <location>
        <begin position="12"/>
        <end position="32"/>
    </location>
</feature>
<keyword evidence="2 7" id="KW-0813">Transport</keyword>
<feature type="transmembrane region" description="Helical" evidence="7">
    <location>
        <begin position="178"/>
        <end position="199"/>
    </location>
</feature>
<keyword evidence="5 7" id="KW-1133">Transmembrane helix</keyword>
<feature type="transmembrane region" description="Helical" evidence="7">
    <location>
        <begin position="235"/>
        <end position="260"/>
    </location>
</feature>
<evidence type="ECO:0000256" key="2">
    <source>
        <dbReference type="ARBA" id="ARBA00022448"/>
    </source>
</evidence>
<evidence type="ECO:0000256" key="1">
    <source>
        <dbReference type="ARBA" id="ARBA00004651"/>
    </source>
</evidence>
<dbReference type="Proteomes" id="UP000000692">
    <property type="component" value="Plasmid 2"/>
</dbReference>
<proteinExistence type="inferred from homology"/>
<sequence length="316" mass="34400">MAILKFWAARLGQSAFVLWAAFTFSFVILYLLPSDPVSLLLGQDGAAGAPDAQTVAALNAEFGLDQGWIAQYFQRLGQFLTLDFGNSIQHRRPVTDLVAEVLPATLHLSLLALGLALVLGVALAVAASMTRMGWLRQVLQSIPPTILALPGFWIGLVLLQVFAFQLRWVPSLPNRGALSMILPVVTLALPTAAIIGQILTKSLLGTWRQPFVQVARARGLSQWDILHRHVARNAILPALTMAAIIFGNLLTGTIITETVFSRGGLGRLIERAVTQQDIPLVQFMVVFSAFVFVVINLLVDAAYPALDPRIRRPRAV</sequence>
<keyword evidence="3" id="KW-1003">Cell membrane</keyword>
<dbReference type="KEGG" id="kvl:KVU_PB0066"/>
<dbReference type="Pfam" id="PF00528">
    <property type="entry name" value="BPD_transp_1"/>
    <property type="match status" value="1"/>
</dbReference>
<dbReference type="InterPro" id="IPR035906">
    <property type="entry name" value="MetI-like_sf"/>
</dbReference>
<dbReference type="HOGENOM" id="CLU_036879_0_2_5"/>
<keyword evidence="9" id="KW-0614">Plasmid</keyword>
<dbReference type="PATRIC" id="fig|759362.5.peg.3020"/>
<feature type="transmembrane region" description="Helical" evidence="7">
    <location>
        <begin position="106"/>
        <end position="126"/>
    </location>
</feature>
<dbReference type="Pfam" id="PF19300">
    <property type="entry name" value="BPD_transp_1_N"/>
    <property type="match status" value="1"/>
</dbReference>
<evidence type="ECO:0000256" key="6">
    <source>
        <dbReference type="ARBA" id="ARBA00023136"/>
    </source>
</evidence>
<protein>
    <submittedName>
        <fullName evidence="9">ABC peptide transporter, permease component</fullName>
    </submittedName>
</protein>
<dbReference type="PANTHER" id="PTHR43163">
    <property type="entry name" value="DIPEPTIDE TRANSPORT SYSTEM PERMEASE PROTEIN DPPB-RELATED"/>
    <property type="match status" value="1"/>
</dbReference>
<dbReference type="EMBL" id="CP002020">
    <property type="protein sequence ID" value="AEM42744.1"/>
    <property type="molecule type" value="Genomic_DNA"/>
</dbReference>
<accession>F9YBJ2</accession>
<evidence type="ECO:0000256" key="3">
    <source>
        <dbReference type="ARBA" id="ARBA00022475"/>
    </source>
</evidence>